<evidence type="ECO:0000313" key="1">
    <source>
        <dbReference type="EMBL" id="TDD29658.1"/>
    </source>
</evidence>
<name>A0A4R4XFH9_9ACTN</name>
<proteinExistence type="predicted"/>
<keyword evidence="2" id="KW-1185">Reference proteome</keyword>
<reference evidence="1 2" key="1">
    <citation type="submission" date="2019-02" db="EMBL/GenBank/DDBJ databases">
        <title>Draft genome sequences of novel Actinobacteria.</title>
        <authorList>
            <person name="Sahin N."/>
            <person name="Ay H."/>
            <person name="Saygin H."/>
        </authorList>
    </citation>
    <scope>NUCLEOTIDE SEQUENCE [LARGE SCALE GENOMIC DNA]</scope>
    <source>
        <strain evidence="1 2">16K104</strain>
    </source>
</reference>
<sequence length="83" mass="9756">MPEVSRPDARRIAVRAQLLGRDRPEDLAEMAEWPGSGPLLDWQEYRRDWVKANEGCRLDILERLRQDGPLVMRELPDTWVRAM</sequence>
<protein>
    <submittedName>
        <fullName evidence="1">Uncharacterized protein</fullName>
    </submittedName>
</protein>
<dbReference type="Proteomes" id="UP000295172">
    <property type="component" value="Unassembled WGS sequence"/>
</dbReference>
<gene>
    <name evidence="1" type="ORF">E1218_03555</name>
</gene>
<dbReference type="EMBL" id="SMKR01000009">
    <property type="protein sequence ID" value="TDD29658.1"/>
    <property type="molecule type" value="Genomic_DNA"/>
</dbReference>
<comment type="caution">
    <text evidence="1">The sequence shown here is derived from an EMBL/GenBank/DDBJ whole genome shotgun (WGS) entry which is preliminary data.</text>
</comment>
<dbReference type="AlphaFoldDB" id="A0A4R4XFH9"/>
<evidence type="ECO:0000313" key="2">
    <source>
        <dbReference type="Proteomes" id="UP000295172"/>
    </source>
</evidence>
<accession>A0A4R4XFH9</accession>
<organism evidence="1 2">
    <name type="scientific">Kribbella turkmenica</name>
    <dbReference type="NCBI Taxonomy" id="2530375"/>
    <lineage>
        <taxon>Bacteria</taxon>
        <taxon>Bacillati</taxon>
        <taxon>Actinomycetota</taxon>
        <taxon>Actinomycetes</taxon>
        <taxon>Propionibacteriales</taxon>
        <taxon>Kribbellaceae</taxon>
        <taxon>Kribbella</taxon>
    </lineage>
</organism>
<dbReference type="RefSeq" id="WP_132316184.1">
    <property type="nucleotide sequence ID" value="NZ_SMKR01000009.1"/>
</dbReference>
<dbReference type="OrthoDB" id="9787207at2"/>